<dbReference type="GO" id="GO:0005524">
    <property type="term" value="F:ATP binding"/>
    <property type="evidence" value="ECO:0007669"/>
    <property type="project" value="InterPro"/>
</dbReference>
<evidence type="ECO:0000313" key="2">
    <source>
        <dbReference type="EMBL" id="VDK33801.1"/>
    </source>
</evidence>
<dbReference type="SUPFAM" id="SSF56112">
    <property type="entry name" value="Protein kinase-like (PK-like)"/>
    <property type="match status" value="1"/>
</dbReference>
<dbReference type="InterPro" id="IPR011009">
    <property type="entry name" value="Kinase-like_dom_sf"/>
</dbReference>
<dbReference type="EMBL" id="UYRS01018363">
    <property type="protein sequence ID" value="VDK33801.1"/>
    <property type="molecule type" value="Genomic_DNA"/>
</dbReference>
<reference evidence="4" key="1">
    <citation type="submission" date="2017-02" db="UniProtKB">
        <authorList>
            <consortium name="WormBaseParasite"/>
        </authorList>
    </citation>
    <scope>IDENTIFICATION</scope>
</reference>
<evidence type="ECO:0000313" key="3">
    <source>
        <dbReference type="Proteomes" id="UP000282613"/>
    </source>
</evidence>
<dbReference type="Gene3D" id="1.10.510.10">
    <property type="entry name" value="Transferase(Phosphotransferase) domain 1"/>
    <property type="match status" value="1"/>
</dbReference>
<dbReference type="PROSITE" id="PS50011">
    <property type="entry name" value="PROTEIN_KINASE_DOM"/>
    <property type="match status" value="1"/>
</dbReference>
<dbReference type="AlphaFoldDB" id="A0A0R3W3X5"/>
<reference evidence="2 3" key="2">
    <citation type="submission" date="2018-11" db="EMBL/GenBank/DDBJ databases">
        <authorList>
            <consortium name="Pathogen Informatics"/>
        </authorList>
    </citation>
    <scope>NUCLEOTIDE SEQUENCE [LARGE SCALE GENOMIC DNA]</scope>
</reference>
<proteinExistence type="predicted"/>
<organism evidence="4">
    <name type="scientific">Taenia asiatica</name>
    <name type="common">Asian tapeworm</name>
    <dbReference type="NCBI Taxonomy" id="60517"/>
    <lineage>
        <taxon>Eukaryota</taxon>
        <taxon>Metazoa</taxon>
        <taxon>Spiralia</taxon>
        <taxon>Lophotrochozoa</taxon>
        <taxon>Platyhelminthes</taxon>
        <taxon>Cestoda</taxon>
        <taxon>Eucestoda</taxon>
        <taxon>Cyclophyllidea</taxon>
        <taxon>Taeniidae</taxon>
        <taxon>Taenia</taxon>
    </lineage>
</organism>
<feature type="domain" description="Protein kinase" evidence="1">
    <location>
        <begin position="1"/>
        <end position="160"/>
    </location>
</feature>
<dbReference type="GO" id="GO:0004672">
    <property type="term" value="F:protein kinase activity"/>
    <property type="evidence" value="ECO:0007669"/>
    <property type="project" value="InterPro"/>
</dbReference>
<dbReference type="InterPro" id="IPR000719">
    <property type="entry name" value="Prot_kinase_dom"/>
</dbReference>
<protein>
    <submittedName>
        <fullName evidence="4">Protein kinase domain-containing protein</fullName>
    </submittedName>
</protein>
<dbReference type="WBParaSite" id="TASK_0000466601-mRNA-1">
    <property type="protein sequence ID" value="TASK_0000466601-mRNA-1"/>
    <property type="gene ID" value="TASK_0000466601"/>
</dbReference>
<sequence>MPSLAATIRKYQGVESVPLDLIELVLSSTLRLLNDLEKNGLIHRFSDENAKWLPPEAKDCGHVSDKSDAWSLGCLIFNLMYCGFSNESDLTTVMNTIRGSGGISHETMEVLKKVVLTKKNFTLPYLQVYPEALIELVKGMIATDANSRTGIKEAFQNDYVKSVMDRYDVQRKLRRQRLERQLCECNIPYEHGLATMLHYLVDQLEHENCVEGVLAWIAETQCCNEASTHPLLPLHVWRIFLVHQENPAIVQHGLAILAHCTSVGEMRLQAARTVAVDGGVEDPTSAEFYDTLIDNSTCWNETSLALVSKLAKCHVDSIQVHVNVLVLLEAILCPLELNNVELESQLAYWSKCRAIMRKVCEMDYPEMITKALMRVHMGYANILRIALAVLWKLSIDYVNARRFIAMDAFKLVYDAMFYFPKHPGIINQGALCLAALVSQRTLKEETITSVDIVPLLLDSIYAFCFFSDICYNLFYAVSAIINRSAELVLRFVQPRLKDCRRGLVALMFKTYSTHRDDNRVLGILVGVLQVVMANDGVLEAIVNDLPALKSLLVEICERFPNIEELGDVARQTLESIPEAFNTTVEEEEVPPTTDSTFITKT</sequence>
<name>A0A0R3W3X5_TAEAS</name>
<dbReference type="Pfam" id="PF00069">
    <property type="entry name" value="Pkinase"/>
    <property type="match status" value="1"/>
</dbReference>
<evidence type="ECO:0000259" key="1">
    <source>
        <dbReference type="PROSITE" id="PS50011"/>
    </source>
</evidence>
<gene>
    <name evidence="2" type="ORF">TASK_LOCUS4667</name>
</gene>
<accession>A0A0R3W3X5</accession>
<dbReference type="STRING" id="60517.A0A0R3W3X5"/>
<dbReference type="OrthoDB" id="248923at2759"/>
<keyword evidence="3" id="KW-1185">Reference proteome</keyword>
<evidence type="ECO:0000313" key="4">
    <source>
        <dbReference type="WBParaSite" id="TASK_0000466601-mRNA-1"/>
    </source>
</evidence>
<dbReference type="Proteomes" id="UP000282613">
    <property type="component" value="Unassembled WGS sequence"/>
</dbReference>